<comment type="similarity">
    <text evidence="2">Belongs to the beta sliding clamp family.</text>
</comment>
<evidence type="ECO:0000256" key="8">
    <source>
        <dbReference type="ARBA" id="ARBA00023125"/>
    </source>
</evidence>
<dbReference type="Pfam" id="PF13411">
    <property type="entry name" value="MerR_1"/>
    <property type="match status" value="1"/>
</dbReference>
<evidence type="ECO:0000256" key="7">
    <source>
        <dbReference type="ARBA" id="ARBA00022932"/>
    </source>
</evidence>
<dbReference type="AlphaFoldDB" id="A0A918M3K4"/>
<reference evidence="10" key="1">
    <citation type="journal article" date="2014" name="Int. J. Syst. Evol. Microbiol.">
        <title>Complete genome sequence of Corynebacterium casei LMG S-19264T (=DSM 44701T), isolated from a smear-ripened cheese.</title>
        <authorList>
            <consortium name="US DOE Joint Genome Institute (JGI-PGF)"/>
            <person name="Walter F."/>
            <person name="Albersmeier A."/>
            <person name="Kalinowski J."/>
            <person name="Ruckert C."/>
        </authorList>
    </citation>
    <scope>NUCLEOTIDE SEQUENCE</scope>
    <source>
        <strain evidence="10">JCM 4391</strain>
    </source>
</reference>
<dbReference type="InterPro" id="IPR001001">
    <property type="entry name" value="DNA_polIII_beta"/>
</dbReference>
<dbReference type="InterPro" id="IPR009061">
    <property type="entry name" value="DNA-bd_dom_put_sf"/>
</dbReference>
<keyword evidence="4" id="KW-0808">Transferase</keyword>
<evidence type="ECO:0000313" key="11">
    <source>
        <dbReference type="Proteomes" id="UP000636661"/>
    </source>
</evidence>
<dbReference type="Gene3D" id="3.10.150.10">
    <property type="entry name" value="DNA Polymerase III, subunit A, domain 2"/>
    <property type="match status" value="2"/>
</dbReference>
<evidence type="ECO:0000313" key="10">
    <source>
        <dbReference type="EMBL" id="GGU27510.1"/>
    </source>
</evidence>
<name>A0A918M3K4_9ACTN</name>
<dbReference type="GO" id="GO:0009360">
    <property type="term" value="C:DNA polymerase III complex"/>
    <property type="evidence" value="ECO:0007669"/>
    <property type="project" value="InterPro"/>
</dbReference>
<dbReference type="PANTHER" id="PTHR30478">
    <property type="entry name" value="DNA POLYMERASE III SUBUNIT BETA"/>
    <property type="match status" value="1"/>
</dbReference>
<dbReference type="PROSITE" id="PS00552">
    <property type="entry name" value="HTH_MERR_1"/>
    <property type="match status" value="1"/>
</dbReference>
<keyword evidence="11" id="KW-1185">Reference proteome</keyword>
<gene>
    <name evidence="10" type="ORF">GCM10010274_12680</name>
</gene>
<evidence type="ECO:0000256" key="4">
    <source>
        <dbReference type="ARBA" id="ARBA00022679"/>
    </source>
</evidence>
<keyword evidence="5" id="KW-0548">Nucleotidyltransferase</keyword>
<keyword evidence="8" id="KW-0238">DNA-binding</keyword>
<dbReference type="PROSITE" id="PS50937">
    <property type="entry name" value="HTH_MERR_2"/>
    <property type="match status" value="1"/>
</dbReference>
<organism evidence="10 11">
    <name type="scientific">Streptomyces lavendofoliae</name>
    <dbReference type="NCBI Taxonomy" id="67314"/>
    <lineage>
        <taxon>Bacteria</taxon>
        <taxon>Bacillati</taxon>
        <taxon>Actinomycetota</taxon>
        <taxon>Actinomycetes</taxon>
        <taxon>Kitasatosporales</taxon>
        <taxon>Streptomycetaceae</taxon>
        <taxon>Streptomyces</taxon>
    </lineage>
</organism>
<feature type="domain" description="HTH merR-type" evidence="9">
    <location>
        <begin position="8"/>
        <end position="78"/>
    </location>
</feature>
<dbReference type="SMART" id="SM00480">
    <property type="entry name" value="POL3Bc"/>
    <property type="match status" value="1"/>
</dbReference>
<dbReference type="InterPro" id="IPR000551">
    <property type="entry name" value="MerR-type_HTH_dom"/>
</dbReference>
<evidence type="ECO:0000259" key="9">
    <source>
        <dbReference type="PROSITE" id="PS50937"/>
    </source>
</evidence>
<dbReference type="GO" id="GO:0003677">
    <property type="term" value="F:DNA binding"/>
    <property type="evidence" value="ECO:0007669"/>
    <property type="project" value="UniProtKB-KW"/>
</dbReference>
<keyword evidence="7" id="KW-0239">DNA-directed DNA polymerase</keyword>
<dbReference type="InterPro" id="IPR022637">
    <property type="entry name" value="DNA_polIII_beta_cen"/>
</dbReference>
<protein>
    <recommendedName>
        <fullName evidence="9">HTH merR-type domain-containing protein</fullName>
    </recommendedName>
</protein>
<dbReference type="GO" id="GO:0008408">
    <property type="term" value="F:3'-5' exonuclease activity"/>
    <property type="evidence" value="ECO:0007669"/>
    <property type="project" value="InterPro"/>
</dbReference>
<accession>A0A918M3K4</accession>
<evidence type="ECO:0000256" key="2">
    <source>
        <dbReference type="ARBA" id="ARBA00010752"/>
    </source>
</evidence>
<dbReference type="GO" id="GO:0003887">
    <property type="term" value="F:DNA-directed DNA polymerase activity"/>
    <property type="evidence" value="ECO:0007669"/>
    <property type="project" value="UniProtKB-KW"/>
</dbReference>
<dbReference type="SUPFAM" id="SSF46955">
    <property type="entry name" value="Putative DNA-binding domain"/>
    <property type="match status" value="1"/>
</dbReference>
<sequence>MDETTEARLTIGAFARRVGLAPSALRFYDDCGVLRPAHIDDATGYRFYEPGQEVRAGLVRRLREAGLPLVDVVAVLDGGPDEARAVLENHALRSRDMAAAAQAAVDSVLRDLHGAAGGAASGPETGRTRARVGGAEFAGAVRQVAPAVAGGARGEFPELGCVLLELDGHEVRLVATDRFRLAVRVLSAAAAEGRSRQVLVDVTEMRDLASWALREAEITLESDDRGIRVLGGGGTRALAVTDGTFPEYRWVLDALPPVAHRVITGRTDLLDAVAAHCGKPAIALRAEEQRLVLSGSGAGSTVLRAVCPGPPLDIAFDPEVLLGALEAAVGPDVLLESSSPTQPVMVRSADQGSFTTLVMPVGRV</sequence>
<dbReference type="InterPro" id="IPR046938">
    <property type="entry name" value="DNA_clamp_sf"/>
</dbReference>
<dbReference type="RefSeq" id="WP_189549735.1">
    <property type="nucleotide sequence ID" value="NZ_BMTP01000003.1"/>
</dbReference>
<proteinExistence type="inferred from homology"/>
<dbReference type="GO" id="GO:0006355">
    <property type="term" value="P:regulation of DNA-templated transcription"/>
    <property type="evidence" value="ECO:0007669"/>
    <property type="project" value="InterPro"/>
</dbReference>
<dbReference type="EMBL" id="BMTP01000003">
    <property type="protein sequence ID" value="GGU27510.1"/>
    <property type="molecule type" value="Genomic_DNA"/>
</dbReference>
<evidence type="ECO:0000256" key="1">
    <source>
        <dbReference type="ARBA" id="ARBA00004496"/>
    </source>
</evidence>
<evidence type="ECO:0000256" key="3">
    <source>
        <dbReference type="ARBA" id="ARBA00022490"/>
    </source>
</evidence>
<dbReference type="Gene3D" id="1.10.1660.10">
    <property type="match status" value="1"/>
</dbReference>
<dbReference type="SUPFAM" id="SSF55979">
    <property type="entry name" value="DNA clamp"/>
    <property type="match status" value="2"/>
</dbReference>
<comment type="caution">
    <text evidence="10">The sequence shown here is derived from an EMBL/GenBank/DDBJ whole genome shotgun (WGS) entry which is preliminary data.</text>
</comment>
<dbReference type="PANTHER" id="PTHR30478:SF0">
    <property type="entry name" value="BETA SLIDING CLAMP"/>
    <property type="match status" value="1"/>
</dbReference>
<dbReference type="GO" id="GO:0005737">
    <property type="term" value="C:cytoplasm"/>
    <property type="evidence" value="ECO:0007669"/>
    <property type="project" value="UniProtKB-SubCell"/>
</dbReference>
<dbReference type="CDD" id="cd00140">
    <property type="entry name" value="beta_clamp"/>
    <property type="match status" value="1"/>
</dbReference>
<reference evidence="10" key="2">
    <citation type="submission" date="2020-09" db="EMBL/GenBank/DDBJ databases">
        <authorList>
            <person name="Sun Q."/>
            <person name="Ohkuma M."/>
        </authorList>
    </citation>
    <scope>NUCLEOTIDE SEQUENCE</scope>
    <source>
        <strain evidence="10">JCM 4391</strain>
    </source>
</reference>
<keyword evidence="3" id="KW-0963">Cytoplasm</keyword>
<comment type="subcellular location">
    <subcellularLocation>
        <location evidence="1">Cytoplasm</location>
    </subcellularLocation>
</comment>
<dbReference type="Pfam" id="PF02767">
    <property type="entry name" value="DNA_pol3_beta_2"/>
    <property type="match status" value="1"/>
</dbReference>
<dbReference type="Proteomes" id="UP000636661">
    <property type="component" value="Unassembled WGS sequence"/>
</dbReference>
<dbReference type="GO" id="GO:0006271">
    <property type="term" value="P:DNA strand elongation involved in DNA replication"/>
    <property type="evidence" value="ECO:0007669"/>
    <property type="project" value="TreeGrafter"/>
</dbReference>
<evidence type="ECO:0000256" key="5">
    <source>
        <dbReference type="ARBA" id="ARBA00022695"/>
    </source>
</evidence>
<evidence type="ECO:0000256" key="6">
    <source>
        <dbReference type="ARBA" id="ARBA00022705"/>
    </source>
</evidence>
<keyword evidence="6" id="KW-0235">DNA replication</keyword>
<dbReference type="SMART" id="SM00422">
    <property type="entry name" value="HTH_MERR"/>
    <property type="match status" value="1"/>
</dbReference>